<organism evidence="1 2">
    <name type="scientific">Smallanthus sonchifolius</name>
    <dbReference type="NCBI Taxonomy" id="185202"/>
    <lineage>
        <taxon>Eukaryota</taxon>
        <taxon>Viridiplantae</taxon>
        <taxon>Streptophyta</taxon>
        <taxon>Embryophyta</taxon>
        <taxon>Tracheophyta</taxon>
        <taxon>Spermatophyta</taxon>
        <taxon>Magnoliopsida</taxon>
        <taxon>eudicotyledons</taxon>
        <taxon>Gunneridae</taxon>
        <taxon>Pentapetalae</taxon>
        <taxon>asterids</taxon>
        <taxon>campanulids</taxon>
        <taxon>Asterales</taxon>
        <taxon>Asteraceae</taxon>
        <taxon>Asteroideae</taxon>
        <taxon>Heliantheae alliance</taxon>
        <taxon>Millerieae</taxon>
        <taxon>Smallanthus</taxon>
    </lineage>
</organism>
<reference evidence="2" key="1">
    <citation type="journal article" date="2022" name="Mol. Ecol. Resour.">
        <title>The genomes of chicory, endive, great burdock and yacon provide insights into Asteraceae palaeo-polyploidization history and plant inulin production.</title>
        <authorList>
            <person name="Fan W."/>
            <person name="Wang S."/>
            <person name="Wang H."/>
            <person name="Wang A."/>
            <person name="Jiang F."/>
            <person name="Liu H."/>
            <person name="Zhao H."/>
            <person name="Xu D."/>
            <person name="Zhang Y."/>
        </authorList>
    </citation>
    <scope>NUCLEOTIDE SEQUENCE [LARGE SCALE GENOMIC DNA]</scope>
    <source>
        <strain evidence="2">cv. Yunnan</strain>
    </source>
</reference>
<protein>
    <submittedName>
        <fullName evidence="1">Uncharacterized protein</fullName>
    </submittedName>
</protein>
<dbReference type="Proteomes" id="UP001056120">
    <property type="component" value="Linkage Group LG02"/>
</dbReference>
<comment type="caution">
    <text evidence="1">The sequence shown here is derived from an EMBL/GenBank/DDBJ whole genome shotgun (WGS) entry which is preliminary data.</text>
</comment>
<accession>A0ACB9JZP8</accession>
<evidence type="ECO:0000313" key="1">
    <source>
        <dbReference type="EMBL" id="KAI3825425.1"/>
    </source>
</evidence>
<name>A0ACB9JZP8_9ASTR</name>
<proteinExistence type="predicted"/>
<evidence type="ECO:0000313" key="2">
    <source>
        <dbReference type="Proteomes" id="UP001056120"/>
    </source>
</evidence>
<keyword evidence="2" id="KW-1185">Reference proteome</keyword>
<dbReference type="EMBL" id="CM042019">
    <property type="protein sequence ID" value="KAI3825425.1"/>
    <property type="molecule type" value="Genomic_DNA"/>
</dbReference>
<gene>
    <name evidence="1" type="ORF">L1987_06912</name>
</gene>
<sequence length="130" mass="14405">MVAIGDRGAQIPLEQVPLAQQKIVEMCRQLNKPVIVASQLLESMIEYPTPTSAEVADVSEAVRQLLCCLFDDFAANNLEVDALFVYTKNGYMASLLSCNRPDCPIFAFTGDTSVRRRLNLQCGLIPFSLY</sequence>
<reference evidence="1 2" key="2">
    <citation type="journal article" date="2022" name="Mol. Ecol. Resour.">
        <title>The genomes of chicory, endive, great burdock and yacon provide insights into Asteraceae paleo-polyploidization history and plant inulin production.</title>
        <authorList>
            <person name="Fan W."/>
            <person name="Wang S."/>
            <person name="Wang H."/>
            <person name="Wang A."/>
            <person name="Jiang F."/>
            <person name="Liu H."/>
            <person name="Zhao H."/>
            <person name="Xu D."/>
            <person name="Zhang Y."/>
        </authorList>
    </citation>
    <scope>NUCLEOTIDE SEQUENCE [LARGE SCALE GENOMIC DNA]</scope>
    <source>
        <strain evidence="2">cv. Yunnan</strain>
        <tissue evidence="1">Leaves</tissue>
    </source>
</reference>